<accession>A0ABV6JVJ4</accession>
<proteinExistence type="predicted"/>
<dbReference type="Proteomes" id="UP001589865">
    <property type="component" value="Unassembled WGS sequence"/>
</dbReference>
<sequence length="177" mass="18496">MAGLLALIALGLAGCGSNPKDPLANVPAPCPNVALLGDAADLSRYAGGREDLTTMVLDARLTGFQAKCDYAPNHAGLDVTLRLAMSAERGPAATGNTAQLPYMVAVVSADESAVLARATYTAQVEFPANVSRVQTQGEELSIRIPGGVEQARTRRVLLGFVLTPEELAVNRRRGPRG</sequence>
<gene>
    <name evidence="1" type="ORF">ACFFGY_15960</name>
</gene>
<name>A0ABV6JVJ4_9PROT</name>
<reference evidence="1 2" key="1">
    <citation type="submission" date="2024-09" db="EMBL/GenBank/DDBJ databases">
        <authorList>
            <person name="Sun Q."/>
            <person name="Mori K."/>
        </authorList>
    </citation>
    <scope>NUCLEOTIDE SEQUENCE [LARGE SCALE GENOMIC DNA]</scope>
    <source>
        <strain evidence="1 2">TBRC 5777</strain>
    </source>
</reference>
<comment type="caution">
    <text evidence="1">The sequence shown here is derived from an EMBL/GenBank/DDBJ whole genome shotgun (WGS) entry which is preliminary data.</text>
</comment>
<dbReference type="RefSeq" id="WP_377045492.1">
    <property type="nucleotide sequence ID" value="NZ_JBHLUN010000010.1"/>
</dbReference>
<organism evidence="1 2">
    <name type="scientific">Roseomonas elaeocarpi</name>
    <dbReference type="NCBI Taxonomy" id="907779"/>
    <lineage>
        <taxon>Bacteria</taxon>
        <taxon>Pseudomonadati</taxon>
        <taxon>Pseudomonadota</taxon>
        <taxon>Alphaproteobacteria</taxon>
        <taxon>Acetobacterales</taxon>
        <taxon>Roseomonadaceae</taxon>
        <taxon>Roseomonas</taxon>
    </lineage>
</organism>
<protein>
    <submittedName>
        <fullName evidence="1">Uncharacterized protein</fullName>
    </submittedName>
</protein>
<dbReference type="EMBL" id="JBHLUN010000010">
    <property type="protein sequence ID" value="MFC0409748.1"/>
    <property type="molecule type" value="Genomic_DNA"/>
</dbReference>
<evidence type="ECO:0000313" key="2">
    <source>
        <dbReference type="Proteomes" id="UP001589865"/>
    </source>
</evidence>
<evidence type="ECO:0000313" key="1">
    <source>
        <dbReference type="EMBL" id="MFC0409748.1"/>
    </source>
</evidence>
<keyword evidence="2" id="KW-1185">Reference proteome</keyword>